<dbReference type="Pfam" id="PF13187">
    <property type="entry name" value="Fer4_9"/>
    <property type="match status" value="1"/>
</dbReference>
<dbReference type="SUPFAM" id="SSF46548">
    <property type="entry name" value="alpha-helical ferredoxin"/>
    <property type="match status" value="1"/>
</dbReference>
<dbReference type="PROSITE" id="PS00198">
    <property type="entry name" value="4FE4S_FER_1"/>
    <property type="match status" value="1"/>
</dbReference>
<comment type="caution">
    <text evidence="5">The sequence shown here is derived from an EMBL/GenBank/DDBJ whole genome shotgun (WGS) entry which is preliminary data.</text>
</comment>
<evidence type="ECO:0000313" key="6">
    <source>
        <dbReference type="Proteomes" id="UP000233654"/>
    </source>
</evidence>
<feature type="domain" description="4Fe-4S ferredoxin-type" evidence="4">
    <location>
        <begin position="24"/>
        <end position="83"/>
    </location>
</feature>
<dbReference type="InterPro" id="IPR017900">
    <property type="entry name" value="4Fe4S_Fe_S_CS"/>
</dbReference>
<organism evidence="5 6">
    <name type="scientific">Candidatus Anoxymicrobium japonicum</name>
    <dbReference type="NCBI Taxonomy" id="2013648"/>
    <lineage>
        <taxon>Bacteria</taxon>
        <taxon>Bacillati</taxon>
        <taxon>Actinomycetota</taxon>
        <taxon>Candidatus Geothermincolia</taxon>
        <taxon>Candidatus Geothermincolales</taxon>
        <taxon>Candidatus Anoxymicrobiaceae</taxon>
        <taxon>Candidatus Anoxymicrobium</taxon>
    </lineage>
</organism>
<name>A0A2N3G760_9ACTN</name>
<dbReference type="GO" id="GO:0051536">
    <property type="term" value="F:iron-sulfur cluster binding"/>
    <property type="evidence" value="ECO:0007669"/>
    <property type="project" value="UniProtKB-KW"/>
</dbReference>
<reference evidence="5 6" key="1">
    <citation type="journal article" date="2017" name="ISME J.">
        <title>Potential for microbial H2 and metal transformations associated with novel bacteria and archaea in deep terrestrial subsurface sediments.</title>
        <authorList>
            <person name="Hernsdorf A.W."/>
            <person name="Amano Y."/>
            <person name="Miyakawa K."/>
            <person name="Ise K."/>
            <person name="Suzuki Y."/>
            <person name="Anantharaman K."/>
            <person name="Probst A."/>
            <person name="Burstein D."/>
            <person name="Thomas B.C."/>
            <person name="Banfield J.F."/>
        </authorList>
    </citation>
    <scope>NUCLEOTIDE SEQUENCE [LARGE SCALE GENOMIC DNA]</scope>
    <source>
        <strain evidence="5">HGW-Actinobacteria-3</strain>
    </source>
</reference>
<dbReference type="InterPro" id="IPR009051">
    <property type="entry name" value="Helical_ferredxn"/>
</dbReference>
<accession>A0A2N3G760</accession>
<keyword evidence="2" id="KW-0408">Iron</keyword>
<dbReference type="InterPro" id="IPR017896">
    <property type="entry name" value="4Fe4S_Fe-S-bd"/>
</dbReference>
<dbReference type="AlphaFoldDB" id="A0A2N3G760"/>
<keyword evidence="1" id="KW-0479">Metal-binding</keyword>
<evidence type="ECO:0000256" key="3">
    <source>
        <dbReference type="ARBA" id="ARBA00023014"/>
    </source>
</evidence>
<dbReference type="GO" id="GO:0046872">
    <property type="term" value="F:metal ion binding"/>
    <property type="evidence" value="ECO:0007669"/>
    <property type="project" value="UniProtKB-KW"/>
</dbReference>
<dbReference type="InterPro" id="IPR051460">
    <property type="entry name" value="HdrC_iron-sulfur_subunit"/>
</dbReference>
<dbReference type="EMBL" id="PHEX01000012">
    <property type="protein sequence ID" value="PKQ28550.1"/>
    <property type="molecule type" value="Genomic_DNA"/>
</dbReference>
<dbReference type="PANTHER" id="PTHR43255">
    <property type="entry name" value="IRON-SULFUR-BINDING OXIDOREDUCTASE FADF-RELATED-RELATED"/>
    <property type="match status" value="1"/>
</dbReference>
<dbReference type="GO" id="GO:0005886">
    <property type="term" value="C:plasma membrane"/>
    <property type="evidence" value="ECO:0007669"/>
    <property type="project" value="TreeGrafter"/>
</dbReference>
<evidence type="ECO:0000256" key="2">
    <source>
        <dbReference type="ARBA" id="ARBA00023004"/>
    </source>
</evidence>
<dbReference type="Proteomes" id="UP000233654">
    <property type="component" value="Unassembled WGS sequence"/>
</dbReference>
<dbReference type="Gene3D" id="1.10.1060.10">
    <property type="entry name" value="Alpha-helical ferredoxin"/>
    <property type="match status" value="1"/>
</dbReference>
<protein>
    <recommendedName>
        <fullName evidence="4">4Fe-4S ferredoxin-type domain-containing protein</fullName>
    </recommendedName>
</protein>
<proteinExistence type="predicted"/>
<dbReference type="PANTHER" id="PTHR43255:SF2">
    <property type="entry name" value="HETERODISULFIDE REDUCTASE RELATED PROTEIN"/>
    <property type="match status" value="1"/>
</dbReference>
<evidence type="ECO:0000259" key="4">
    <source>
        <dbReference type="Pfam" id="PF13187"/>
    </source>
</evidence>
<keyword evidence="3" id="KW-0411">Iron-sulfur</keyword>
<evidence type="ECO:0000313" key="5">
    <source>
        <dbReference type="EMBL" id="PKQ28550.1"/>
    </source>
</evidence>
<evidence type="ECO:0000256" key="1">
    <source>
        <dbReference type="ARBA" id="ARBA00022723"/>
    </source>
</evidence>
<sequence length="155" mass="16625">MPEVSPDFIETLSKVEEAGNSCCCYQCNACVAECPAARYCEGFNPREIVLASLLGVADYLTDKDSIIWQCATCYMCYERCPQGTHPVEVIGALKNIAFALGAAPDDIAALRETVIENGTLVVLSKAIEKRRAELGLPAVRAAAGPAAAEIRKLLE</sequence>
<gene>
    <name evidence="5" type="ORF">CVT63_02120</name>
</gene>